<protein>
    <submittedName>
        <fullName evidence="2">YitT family protein</fullName>
    </submittedName>
</protein>
<comment type="caution">
    <text evidence="2">The sequence shown here is derived from an EMBL/GenBank/DDBJ whole genome shotgun (WGS) entry which is preliminary data.</text>
</comment>
<dbReference type="PANTHER" id="PTHR40078:SF1">
    <property type="entry name" value="INTEGRAL MEMBRANE PROTEIN"/>
    <property type="match status" value="1"/>
</dbReference>
<dbReference type="InterPro" id="IPR038750">
    <property type="entry name" value="YczE/YyaS-like"/>
</dbReference>
<dbReference type="EMBL" id="JBHLTP010000004">
    <property type="protein sequence ID" value="MFC0523394.1"/>
    <property type="molecule type" value="Genomic_DNA"/>
</dbReference>
<feature type="transmembrane region" description="Helical" evidence="1">
    <location>
        <begin position="110"/>
        <end position="135"/>
    </location>
</feature>
<feature type="transmembrane region" description="Helical" evidence="1">
    <location>
        <begin position="73"/>
        <end position="90"/>
    </location>
</feature>
<dbReference type="PANTHER" id="PTHR40078">
    <property type="entry name" value="INTEGRAL MEMBRANE PROTEIN-RELATED"/>
    <property type="match status" value="1"/>
</dbReference>
<feature type="transmembrane region" description="Helical" evidence="1">
    <location>
        <begin position="156"/>
        <end position="182"/>
    </location>
</feature>
<name>A0ABV6LM85_9BACI</name>
<reference evidence="2 3" key="1">
    <citation type="submission" date="2024-09" db="EMBL/GenBank/DDBJ databases">
        <authorList>
            <person name="Sun Q."/>
            <person name="Mori K."/>
        </authorList>
    </citation>
    <scope>NUCLEOTIDE SEQUENCE [LARGE SCALE GENOMIC DNA]</scope>
    <source>
        <strain evidence="2 3">NCAIM B.02529</strain>
    </source>
</reference>
<feature type="transmembrane region" description="Helical" evidence="1">
    <location>
        <begin position="48"/>
        <end position="66"/>
    </location>
</feature>
<accession>A0ABV6LM85</accession>
<gene>
    <name evidence="2" type="ORF">ACFFGV_07330</name>
</gene>
<keyword evidence="1" id="KW-1133">Transmembrane helix</keyword>
<dbReference type="Pfam" id="PF19700">
    <property type="entry name" value="DUF6198"/>
    <property type="match status" value="1"/>
</dbReference>
<evidence type="ECO:0000313" key="2">
    <source>
        <dbReference type="EMBL" id="MFC0523394.1"/>
    </source>
</evidence>
<keyword evidence="3" id="KW-1185">Reference proteome</keyword>
<proteinExistence type="predicted"/>
<evidence type="ECO:0000256" key="1">
    <source>
        <dbReference type="SAM" id="Phobius"/>
    </source>
</evidence>
<keyword evidence="1" id="KW-0812">Transmembrane</keyword>
<dbReference type="Proteomes" id="UP001589836">
    <property type="component" value="Unassembled WGS sequence"/>
</dbReference>
<keyword evidence="1" id="KW-0472">Membrane</keyword>
<feature type="transmembrane region" description="Helical" evidence="1">
    <location>
        <begin position="7"/>
        <end position="28"/>
    </location>
</feature>
<dbReference type="RefSeq" id="WP_377346136.1">
    <property type="nucleotide sequence ID" value="NZ_JBHLTP010000004.1"/>
</dbReference>
<evidence type="ECO:0000313" key="3">
    <source>
        <dbReference type="Proteomes" id="UP001589836"/>
    </source>
</evidence>
<sequence length="212" mass="23020">MLIRRGIIYVLGMLITYFGTALVVKSALGAGFWSALYVGMSQTVGLSVGIWFALIQIGIVVLNAKLRNQKPDWLAIIPILIESAAFTLWLEYILQDVQFEEATLLVKTAVFLTGMTIASLGIGIYIHTGFTRAPVDELFLSLSHRFRLKMSASQSLIAATVTLTALLLGGPVGLGTFLSILVFGPFIQFWSDCISKLLSVYTSSTPSHAENG</sequence>
<organism evidence="2 3">
    <name type="scientific">Pontibacillus salicampi</name>
    <dbReference type="NCBI Taxonomy" id="1449801"/>
    <lineage>
        <taxon>Bacteria</taxon>
        <taxon>Bacillati</taxon>
        <taxon>Bacillota</taxon>
        <taxon>Bacilli</taxon>
        <taxon>Bacillales</taxon>
        <taxon>Bacillaceae</taxon>
        <taxon>Pontibacillus</taxon>
    </lineage>
</organism>